<evidence type="ECO:0000313" key="3">
    <source>
        <dbReference type="Proteomes" id="UP000537131"/>
    </source>
</evidence>
<dbReference type="SUPFAM" id="SSF51430">
    <property type="entry name" value="NAD(P)-linked oxidoreductase"/>
    <property type="match status" value="1"/>
</dbReference>
<dbReference type="InterPro" id="IPR036812">
    <property type="entry name" value="NAD(P)_OxRdtase_dom_sf"/>
</dbReference>
<sequence length="358" mass="40406">MRYRILGGTKLKVSEIGFGTIPILSGNVPVLPDYFSPDEKTAINIMNYAFTLGCNLFDTAIVPEYGDAEIKLGKFAALVGREKIIISDKSRFFNGDEMYNAVHESCKNLDTFADIYFAHQVDEENEDITFGKYGAMDALNELKAEGKIKFTGIATHYYDILLRGAKDKRVDVLQGSGNILERGMLDRIALEPLFKQKGFILNKVYAAGILPAFFPIKTLLSGVLSYPISSALIGIGTDEQVDAAMLKEPEDYNCPTFSQVISVLEKNFVPILCDRCQKCKCIYGTKIHIIFRQYNYYFLGKDYWALRKLDLNIKESAELCKKCTDMSCIKKCPQKINIPETIQMIKELVKKHIRNSII</sequence>
<dbReference type="PANTHER" id="PTHR43312">
    <property type="entry name" value="D-THREO-ALDOSE 1-DEHYDROGENASE"/>
    <property type="match status" value="1"/>
</dbReference>
<gene>
    <name evidence="2" type="ORF">HBE96_07990</name>
</gene>
<keyword evidence="3" id="KW-1185">Reference proteome</keyword>
<name>A0A7Y0EFN7_9CLOT</name>
<reference evidence="2 3" key="1">
    <citation type="submission" date="2020-06" db="EMBL/GenBank/DDBJ databases">
        <title>Complete Genome Sequence of Clostridium muelleri sp. nov. P21T, an Acid-Alcohol Producing Acetogen Isolated from Old Hay.</title>
        <authorList>
            <person name="Duncan K.E."/>
            <person name="Tanner R.S."/>
        </authorList>
    </citation>
    <scope>NUCLEOTIDE SEQUENCE [LARGE SCALE GENOMIC DNA]</scope>
    <source>
        <strain evidence="2 3">P21</strain>
    </source>
</reference>
<dbReference type="PANTHER" id="PTHR43312:SF1">
    <property type="entry name" value="NADP-DEPENDENT OXIDOREDUCTASE DOMAIN-CONTAINING PROTEIN"/>
    <property type="match status" value="1"/>
</dbReference>
<dbReference type="AlphaFoldDB" id="A0A7Y0EFN7"/>
<feature type="domain" description="NADP-dependent oxidoreductase" evidence="1">
    <location>
        <begin position="16"/>
        <end position="180"/>
    </location>
</feature>
<accession>A0A7Y0EFN7</accession>
<protein>
    <submittedName>
        <fullName evidence="2">Aldo/keto reductase</fullName>
    </submittedName>
</protein>
<proteinExistence type="predicted"/>
<evidence type="ECO:0000313" key="2">
    <source>
        <dbReference type="EMBL" id="NMM62634.1"/>
    </source>
</evidence>
<dbReference type="Proteomes" id="UP000537131">
    <property type="component" value="Unassembled WGS sequence"/>
</dbReference>
<dbReference type="EMBL" id="JABBNI010000014">
    <property type="protein sequence ID" value="NMM62634.1"/>
    <property type="molecule type" value="Genomic_DNA"/>
</dbReference>
<dbReference type="CDD" id="cd19100">
    <property type="entry name" value="AKR_unchar"/>
    <property type="match status" value="1"/>
</dbReference>
<dbReference type="Gene3D" id="3.20.20.100">
    <property type="entry name" value="NADP-dependent oxidoreductase domain"/>
    <property type="match status" value="1"/>
</dbReference>
<dbReference type="RefSeq" id="WP_169297237.1">
    <property type="nucleotide sequence ID" value="NZ_JABBNI010000014.1"/>
</dbReference>
<dbReference type="Pfam" id="PF00248">
    <property type="entry name" value="Aldo_ket_red"/>
    <property type="match status" value="1"/>
</dbReference>
<organism evidence="2 3">
    <name type="scientific">Clostridium muellerianum</name>
    <dbReference type="NCBI Taxonomy" id="2716538"/>
    <lineage>
        <taxon>Bacteria</taxon>
        <taxon>Bacillati</taxon>
        <taxon>Bacillota</taxon>
        <taxon>Clostridia</taxon>
        <taxon>Eubacteriales</taxon>
        <taxon>Clostridiaceae</taxon>
        <taxon>Clostridium</taxon>
    </lineage>
</organism>
<evidence type="ECO:0000259" key="1">
    <source>
        <dbReference type="Pfam" id="PF00248"/>
    </source>
</evidence>
<comment type="caution">
    <text evidence="2">The sequence shown here is derived from an EMBL/GenBank/DDBJ whole genome shotgun (WGS) entry which is preliminary data.</text>
</comment>
<dbReference type="InterPro" id="IPR053135">
    <property type="entry name" value="AKR2_Oxidoreductase"/>
</dbReference>
<dbReference type="InterPro" id="IPR023210">
    <property type="entry name" value="NADP_OxRdtase_dom"/>
</dbReference>